<keyword evidence="2" id="KW-1185">Reference proteome</keyword>
<evidence type="ECO:0000313" key="2">
    <source>
        <dbReference type="Proteomes" id="UP001187531"/>
    </source>
</evidence>
<reference evidence="1" key="1">
    <citation type="submission" date="2023-07" db="EMBL/GenBank/DDBJ databases">
        <title>Chromosome-level genome assembly of Artemia franciscana.</title>
        <authorList>
            <person name="Jo E."/>
        </authorList>
    </citation>
    <scope>NUCLEOTIDE SEQUENCE</scope>
    <source>
        <tissue evidence="1">Whole body</tissue>
    </source>
</reference>
<organism evidence="1 2">
    <name type="scientific">Artemia franciscana</name>
    <name type="common">Brine shrimp</name>
    <name type="synonym">Artemia sanfranciscana</name>
    <dbReference type="NCBI Taxonomy" id="6661"/>
    <lineage>
        <taxon>Eukaryota</taxon>
        <taxon>Metazoa</taxon>
        <taxon>Ecdysozoa</taxon>
        <taxon>Arthropoda</taxon>
        <taxon>Crustacea</taxon>
        <taxon>Branchiopoda</taxon>
        <taxon>Anostraca</taxon>
        <taxon>Artemiidae</taxon>
        <taxon>Artemia</taxon>
    </lineage>
</organism>
<dbReference type="AlphaFoldDB" id="A0AA88HYL0"/>
<dbReference type="EMBL" id="JAVRJZ010000014">
    <property type="protein sequence ID" value="KAK2713237.1"/>
    <property type="molecule type" value="Genomic_DNA"/>
</dbReference>
<protein>
    <submittedName>
        <fullName evidence="1">Uncharacterized protein</fullName>
    </submittedName>
</protein>
<sequence>MKLKMVKIVMKHNVSQLHGKSFKPPKHMCPEGSPFIFSKYRPASLAKMDVKIENSEEWQINNADIPGYVKRNRFTIAIIAMGAARHGSSAAAEEFKDYNLCLGTAIIS</sequence>
<name>A0AA88HYL0_ARTSF</name>
<evidence type="ECO:0000313" key="1">
    <source>
        <dbReference type="EMBL" id="KAK2713237.1"/>
    </source>
</evidence>
<accession>A0AA88HYL0</accession>
<proteinExistence type="predicted"/>
<gene>
    <name evidence="1" type="ORF">QYM36_009192</name>
</gene>
<comment type="caution">
    <text evidence="1">The sequence shown here is derived from an EMBL/GenBank/DDBJ whole genome shotgun (WGS) entry which is preliminary data.</text>
</comment>
<dbReference type="Proteomes" id="UP001187531">
    <property type="component" value="Unassembled WGS sequence"/>
</dbReference>